<evidence type="ECO:0000256" key="5">
    <source>
        <dbReference type="ARBA" id="ARBA00022741"/>
    </source>
</evidence>
<dbReference type="GO" id="GO:0005524">
    <property type="term" value="F:ATP binding"/>
    <property type="evidence" value="ECO:0007669"/>
    <property type="project" value="UniProtKB-UniRule"/>
</dbReference>
<dbReference type="GO" id="GO:0005737">
    <property type="term" value="C:cytoplasm"/>
    <property type="evidence" value="ECO:0007669"/>
    <property type="project" value="UniProtKB-SubCell"/>
</dbReference>
<dbReference type="InterPro" id="IPR012795">
    <property type="entry name" value="tRNA_Ile_lys_synt_N"/>
</dbReference>
<dbReference type="GO" id="GO:0006400">
    <property type="term" value="P:tRNA modification"/>
    <property type="evidence" value="ECO:0007669"/>
    <property type="project" value="UniProtKB-UniRule"/>
</dbReference>
<keyword evidence="2 8" id="KW-0963">Cytoplasm</keyword>
<evidence type="ECO:0000256" key="2">
    <source>
        <dbReference type="ARBA" id="ARBA00022490"/>
    </source>
</evidence>
<dbReference type="CDD" id="cd01992">
    <property type="entry name" value="TilS_N"/>
    <property type="match status" value="1"/>
</dbReference>
<dbReference type="SUPFAM" id="SSF56037">
    <property type="entry name" value="PheT/TilS domain"/>
    <property type="match status" value="1"/>
</dbReference>
<dbReference type="InterPro" id="IPR012094">
    <property type="entry name" value="tRNA_Ile_lys_synt"/>
</dbReference>
<accession>A0A2R6Y1Q3</accession>
<dbReference type="NCBIfam" id="TIGR02433">
    <property type="entry name" value="lysidine_TilS_C"/>
    <property type="match status" value="1"/>
</dbReference>
<dbReference type="SMART" id="SM00977">
    <property type="entry name" value="TilS_C"/>
    <property type="match status" value="1"/>
</dbReference>
<reference evidence="11" key="1">
    <citation type="journal article" date="2018" name="Sci. Rep.">
        <title>Lignite coal burning seam in the remote Altai Mountains harbors a hydrogen-driven thermophilic microbial community.</title>
        <authorList>
            <person name="Kadnikov V.V."/>
            <person name="Mardanov A.V."/>
            <person name="Ivasenko D.A."/>
            <person name="Antsiferov D.V."/>
            <person name="Beletsky A.V."/>
            <person name="Karnachuk O.V."/>
            <person name="Ravin N.V."/>
        </authorList>
    </citation>
    <scope>NUCLEOTIDE SEQUENCE [LARGE SCALE GENOMIC DNA]</scope>
</reference>
<feature type="domain" description="Lysidine-tRNA(Ile) synthetase C-terminal" evidence="9">
    <location>
        <begin position="402"/>
        <end position="472"/>
    </location>
</feature>
<keyword evidence="5 8" id="KW-0547">Nucleotide-binding</keyword>
<keyword evidence="4 8" id="KW-0819">tRNA processing</keyword>
<dbReference type="AlphaFoldDB" id="A0A2R6Y1Q3"/>
<dbReference type="Pfam" id="PF11734">
    <property type="entry name" value="TilS_C"/>
    <property type="match status" value="1"/>
</dbReference>
<name>A0A2R6Y1Q3_9BACL</name>
<dbReference type="InterPro" id="IPR012796">
    <property type="entry name" value="Lysidine-tRNA-synth_C"/>
</dbReference>
<comment type="similarity">
    <text evidence="8">Belongs to the tRNA(Ile)-lysidine synthase family.</text>
</comment>
<dbReference type="SUPFAM" id="SSF82829">
    <property type="entry name" value="MesJ substrate recognition domain-like"/>
    <property type="match status" value="1"/>
</dbReference>
<comment type="subcellular location">
    <subcellularLocation>
        <location evidence="1 8">Cytoplasm</location>
    </subcellularLocation>
</comment>
<dbReference type="EMBL" id="PEBX01000024">
    <property type="protein sequence ID" value="PTQ56565.1"/>
    <property type="molecule type" value="Genomic_DNA"/>
</dbReference>
<dbReference type="HAMAP" id="MF_01161">
    <property type="entry name" value="tRNA_Ile_lys_synt"/>
    <property type="match status" value="1"/>
</dbReference>
<evidence type="ECO:0000256" key="6">
    <source>
        <dbReference type="ARBA" id="ARBA00022840"/>
    </source>
</evidence>
<keyword evidence="3 8" id="KW-0436">Ligase</keyword>
<evidence type="ECO:0000256" key="1">
    <source>
        <dbReference type="ARBA" id="ARBA00004496"/>
    </source>
</evidence>
<dbReference type="Gene3D" id="3.30.465.60">
    <property type="match status" value="1"/>
</dbReference>
<dbReference type="NCBIfam" id="TIGR02432">
    <property type="entry name" value="lysidine_TilS_N"/>
    <property type="match status" value="1"/>
</dbReference>
<evidence type="ECO:0000313" key="11">
    <source>
        <dbReference type="Proteomes" id="UP000244338"/>
    </source>
</evidence>
<evidence type="ECO:0000259" key="9">
    <source>
        <dbReference type="SMART" id="SM00977"/>
    </source>
</evidence>
<evidence type="ECO:0000256" key="3">
    <source>
        <dbReference type="ARBA" id="ARBA00022598"/>
    </source>
</evidence>
<dbReference type="PANTHER" id="PTHR43033:SF1">
    <property type="entry name" value="TRNA(ILE)-LYSIDINE SYNTHASE-RELATED"/>
    <property type="match status" value="1"/>
</dbReference>
<dbReference type="Gene3D" id="3.40.50.620">
    <property type="entry name" value="HUPs"/>
    <property type="match status" value="1"/>
</dbReference>
<gene>
    <name evidence="8" type="primary">tilS</name>
    <name evidence="10" type="ORF">BSOLF_0012</name>
</gene>
<dbReference type="EC" id="6.3.4.19" evidence="8"/>
<dbReference type="InterPro" id="IPR014729">
    <property type="entry name" value="Rossmann-like_a/b/a_fold"/>
</dbReference>
<dbReference type="Pfam" id="PF01171">
    <property type="entry name" value="ATP_bind_3"/>
    <property type="match status" value="1"/>
</dbReference>
<evidence type="ECO:0000256" key="7">
    <source>
        <dbReference type="ARBA" id="ARBA00048539"/>
    </source>
</evidence>
<sequence length="523" mass="59732">MEKSEWLDAWDARIRQTITRERLLTPGETVLVAVSGGIDSVALLNWLMRWQGTLGVRLVVGHVHHGLRAQSADEDQYFVERLAKTYQLPFLVQKLYWKQLPHSNVQAFARTRRYEALVMMAKKVGAHKIALAHHASDQIETMLFKLLKGTSPDGLSGMPIRRRFRGVCLVRPFLYETRETIQTYSGSVGLTYRDDASNASLRYRRNAIRHMLLPALKTFEPTVESHLLTLSEQLKDDARFFRTLGIRFLQKHSTFAPGIWDVSSASLKKLSPSLQRRVIHLIWSYLQRSPDTKHAVLTFTHIEHIRSLLMEEESFAISLPGTVELWARKGRLIGYTEPPRLSEVHLFPGSVVSWPGTTLSVALLPVQRVPRTMMGAWSGVTDERWPAFLFLDDSAFSRIGKLTLRTFRAGDRFFDRPNKKIKDAWEALGIERPWRARWPLVTAMGRIVWAPPFFLKEHGVKDGTAEQAGTEVTPVPVESGQGYMLFALKRAYPWPWGDEDATESEGHVQGHVKEDWAELEFDA</sequence>
<comment type="domain">
    <text evidence="8">The N-terminal region contains the highly conserved SGGXDS motif, predicted to be a P-loop motif involved in ATP binding.</text>
</comment>
<comment type="function">
    <text evidence="8">Ligates lysine onto the cytidine present at position 34 of the AUA codon-specific tRNA(Ile) that contains the anticodon CAU, in an ATP-dependent manner. Cytidine is converted to lysidine, thus changing the amino acid specificity of the tRNA from methionine to isoleucine.</text>
</comment>
<organism evidence="10 11">
    <name type="scientific">Candidatus Carbonibacillus altaicus</name>
    <dbReference type="NCBI Taxonomy" id="2163959"/>
    <lineage>
        <taxon>Bacteria</taxon>
        <taxon>Bacillati</taxon>
        <taxon>Bacillota</taxon>
        <taxon>Bacilli</taxon>
        <taxon>Bacillales</taxon>
        <taxon>Candidatus Carbonibacillus</taxon>
    </lineage>
</organism>
<proteinExistence type="inferred from homology"/>
<feature type="binding site" evidence="8">
    <location>
        <begin position="35"/>
        <end position="40"/>
    </location>
    <ligand>
        <name>ATP</name>
        <dbReference type="ChEBI" id="CHEBI:30616"/>
    </ligand>
</feature>
<dbReference type="SUPFAM" id="SSF52402">
    <property type="entry name" value="Adenine nucleotide alpha hydrolases-like"/>
    <property type="match status" value="1"/>
</dbReference>
<dbReference type="Proteomes" id="UP000244338">
    <property type="component" value="Unassembled WGS sequence"/>
</dbReference>
<keyword evidence="6 8" id="KW-0067">ATP-binding</keyword>
<comment type="caution">
    <text evidence="10">The sequence shown here is derived from an EMBL/GenBank/DDBJ whole genome shotgun (WGS) entry which is preliminary data.</text>
</comment>
<comment type="catalytic activity">
    <reaction evidence="7 8">
        <text>cytidine(34) in tRNA(Ile2) + L-lysine + ATP = lysidine(34) in tRNA(Ile2) + AMP + diphosphate + H(+)</text>
        <dbReference type="Rhea" id="RHEA:43744"/>
        <dbReference type="Rhea" id="RHEA-COMP:10625"/>
        <dbReference type="Rhea" id="RHEA-COMP:10670"/>
        <dbReference type="ChEBI" id="CHEBI:15378"/>
        <dbReference type="ChEBI" id="CHEBI:30616"/>
        <dbReference type="ChEBI" id="CHEBI:32551"/>
        <dbReference type="ChEBI" id="CHEBI:33019"/>
        <dbReference type="ChEBI" id="CHEBI:82748"/>
        <dbReference type="ChEBI" id="CHEBI:83665"/>
        <dbReference type="ChEBI" id="CHEBI:456215"/>
        <dbReference type="EC" id="6.3.4.19"/>
    </reaction>
</comment>
<evidence type="ECO:0000256" key="8">
    <source>
        <dbReference type="HAMAP-Rule" id="MF_01161"/>
    </source>
</evidence>
<dbReference type="GO" id="GO:0032267">
    <property type="term" value="F:tRNA(Ile)-lysidine synthase activity"/>
    <property type="evidence" value="ECO:0007669"/>
    <property type="project" value="UniProtKB-EC"/>
</dbReference>
<protein>
    <recommendedName>
        <fullName evidence="8">tRNA(Ile)-lysidine synthase</fullName>
        <ecNumber evidence="8">6.3.4.19</ecNumber>
    </recommendedName>
    <alternativeName>
        <fullName evidence="8">tRNA(Ile)-2-lysyl-cytidine synthase</fullName>
    </alternativeName>
    <alternativeName>
        <fullName evidence="8">tRNA(Ile)-lysidine synthetase</fullName>
    </alternativeName>
</protein>
<evidence type="ECO:0000313" key="10">
    <source>
        <dbReference type="EMBL" id="PTQ56565.1"/>
    </source>
</evidence>
<evidence type="ECO:0000256" key="4">
    <source>
        <dbReference type="ARBA" id="ARBA00022694"/>
    </source>
</evidence>
<dbReference type="PANTHER" id="PTHR43033">
    <property type="entry name" value="TRNA(ILE)-LYSIDINE SYNTHASE-RELATED"/>
    <property type="match status" value="1"/>
</dbReference>
<dbReference type="InterPro" id="IPR011063">
    <property type="entry name" value="TilS/TtcA_N"/>
</dbReference>